<proteinExistence type="predicted"/>
<evidence type="ECO:0000313" key="1">
    <source>
        <dbReference type="EMBL" id="CAG7688952.1"/>
    </source>
</evidence>
<dbReference type="EMBL" id="CAJVCH010020305">
    <property type="protein sequence ID" value="CAG7688952.1"/>
    <property type="molecule type" value="Genomic_DNA"/>
</dbReference>
<organism evidence="1 2">
    <name type="scientific">Allacma fusca</name>
    <dbReference type="NCBI Taxonomy" id="39272"/>
    <lineage>
        <taxon>Eukaryota</taxon>
        <taxon>Metazoa</taxon>
        <taxon>Ecdysozoa</taxon>
        <taxon>Arthropoda</taxon>
        <taxon>Hexapoda</taxon>
        <taxon>Collembola</taxon>
        <taxon>Symphypleona</taxon>
        <taxon>Sminthuridae</taxon>
        <taxon>Allacma</taxon>
    </lineage>
</organism>
<sequence length="66" mass="8068">MYELSDDVKRKEFLDELFSFMQKRDVYSGFMPHTSSPSPSHLLYTLWSWRIFERGIFWGLDLRNME</sequence>
<name>A0A8J2J9W3_9HEXA</name>
<accession>A0A8J2J9W3</accession>
<dbReference type="Proteomes" id="UP000708208">
    <property type="component" value="Unassembled WGS sequence"/>
</dbReference>
<evidence type="ECO:0000313" key="2">
    <source>
        <dbReference type="Proteomes" id="UP000708208"/>
    </source>
</evidence>
<keyword evidence="2" id="KW-1185">Reference proteome</keyword>
<reference evidence="1" key="1">
    <citation type="submission" date="2021-06" db="EMBL/GenBank/DDBJ databases">
        <authorList>
            <person name="Hodson N. C."/>
            <person name="Mongue J. A."/>
            <person name="Jaron S. K."/>
        </authorList>
    </citation>
    <scope>NUCLEOTIDE SEQUENCE</scope>
</reference>
<comment type="caution">
    <text evidence="1">The sequence shown here is derived from an EMBL/GenBank/DDBJ whole genome shotgun (WGS) entry which is preliminary data.</text>
</comment>
<dbReference type="OrthoDB" id="7482162at2759"/>
<dbReference type="AlphaFoldDB" id="A0A8J2J9W3"/>
<gene>
    <name evidence="1" type="ORF">AFUS01_LOCUS3379</name>
</gene>
<protein>
    <submittedName>
        <fullName evidence="1">Uncharacterized protein</fullName>
    </submittedName>
</protein>